<feature type="compositionally biased region" description="Pro residues" evidence="1">
    <location>
        <begin position="294"/>
        <end position="304"/>
    </location>
</feature>
<evidence type="ECO:0000313" key="3">
    <source>
        <dbReference type="EMBL" id="MCP2259428.1"/>
    </source>
</evidence>
<comment type="caution">
    <text evidence="3">The sequence shown here is derived from an EMBL/GenBank/DDBJ whole genome shotgun (WGS) entry which is preliminary data.</text>
</comment>
<dbReference type="Proteomes" id="UP001205311">
    <property type="component" value="Unassembled WGS sequence"/>
</dbReference>
<protein>
    <submittedName>
        <fullName evidence="3">Uncharacterized protein</fullName>
    </submittedName>
</protein>
<name>A0ABT1HV69_STRSD</name>
<keyword evidence="2" id="KW-0812">Transmembrane</keyword>
<dbReference type="RefSeq" id="WP_253670318.1">
    <property type="nucleotide sequence ID" value="NZ_JAMTCP010000016.1"/>
</dbReference>
<keyword evidence="4" id="KW-1185">Reference proteome</keyword>
<accession>A0ABT1HV69</accession>
<feature type="region of interest" description="Disordered" evidence="1">
    <location>
        <begin position="45"/>
        <end position="115"/>
    </location>
</feature>
<reference evidence="3 4" key="1">
    <citation type="submission" date="2022-06" db="EMBL/GenBank/DDBJ databases">
        <title>Genomic Encyclopedia of Archaeal and Bacterial Type Strains, Phase II (KMG-II): from individual species to whole genera.</title>
        <authorList>
            <person name="Goeker M."/>
        </authorList>
    </citation>
    <scope>NUCLEOTIDE SEQUENCE [LARGE SCALE GENOMIC DNA]</scope>
    <source>
        <strain evidence="3 4">DSM 40477</strain>
    </source>
</reference>
<dbReference type="EMBL" id="JAMTCP010000016">
    <property type="protein sequence ID" value="MCP2259428.1"/>
    <property type="molecule type" value="Genomic_DNA"/>
</dbReference>
<keyword evidence="2" id="KW-1133">Transmembrane helix</keyword>
<evidence type="ECO:0000256" key="1">
    <source>
        <dbReference type="SAM" id="MobiDB-lite"/>
    </source>
</evidence>
<feature type="compositionally biased region" description="Pro residues" evidence="1">
    <location>
        <begin position="385"/>
        <end position="395"/>
    </location>
</feature>
<organism evidence="3 4">
    <name type="scientific">Streptoalloteichus tenebrarius (strain ATCC 17920 / DSM 40477 / JCM 4838 / CBS 697.72 / NBRC 16177 / NCIMB 11028 / NRRL B-12390 / A12253. 1 / ISP 5477)</name>
    <name type="common">Streptomyces tenebrarius</name>
    <dbReference type="NCBI Taxonomy" id="1933"/>
    <lineage>
        <taxon>Bacteria</taxon>
        <taxon>Bacillati</taxon>
        <taxon>Actinomycetota</taxon>
        <taxon>Actinomycetes</taxon>
        <taxon>Pseudonocardiales</taxon>
        <taxon>Pseudonocardiaceae</taxon>
        <taxon>Streptoalloteichus</taxon>
    </lineage>
</organism>
<feature type="transmembrane region" description="Helical" evidence="2">
    <location>
        <begin position="18"/>
        <end position="38"/>
    </location>
</feature>
<evidence type="ECO:0000256" key="2">
    <source>
        <dbReference type="SAM" id="Phobius"/>
    </source>
</evidence>
<proteinExistence type="predicted"/>
<keyword evidence="2" id="KW-0472">Membrane</keyword>
<gene>
    <name evidence="3" type="ORF">LX15_003129</name>
</gene>
<evidence type="ECO:0000313" key="4">
    <source>
        <dbReference type="Proteomes" id="UP001205311"/>
    </source>
</evidence>
<sequence>MSGTGTARGWGERLRVAVLRLAAVGGLTVGLTAATWLASTATASATEAPVRDGSSSPAVVAEQNGRPAEAPARAGVHGHQGLLGRNLPNPCDRRGDVAPSGGAGRPTNTSQDGPGVLGVLGVVRAVVGGVGAIDGISGAGGPSDIGSGLSGGISGVTNGLVNVGRVRSGTTPAAPAGSGFGPWADPLGRATEVRLEHLERLEGRLADLPLPAPLTGLAEASDTAGGPAVSAVSAVSAMSAMSVDDGMEHGFVLGEDLDEGHARGEQAGPPAHRPHQPSHPGSAATGRRPGPALVGPPAPRPGHGPAPAEDAPAEDTTTDPTDPAPEPVGSPASPTASTDVDGGAGALRVPRIPSLSALPEPTAADTGVENADGTVPDGDNRTPLLPDPPPLPLPSPSSLATGGAQEAGGARGVAGVLFHQPSVPEPAGTRAERSAGSAAVGGLPRRPATSPD</sequence>
<feature type="region of interest" description="Disordered" evidence="1">
    <location>
        <begin position="260"/>
        <end position="452"/>
    </location>
</feature>